<dbReference type="EMBL" id="CP108330">
    <property type="protein sequence ID" value="WUR38460.1"/>
    <property type="molecule type" value="Genomic_DNA"/>
</dbReference>
<dbReference type="AlphaFoldDB" id="A0A1G7FH36"/>
<evidence type="ECO:0000313" key="5">
    <source>
        <dbReference type="EMBL" id="WUR38460.1"/>
    </source>
</evidence>
<sequence length="150" mass="14988">MRRTVLSALALACTAVLAGTVQPAFADSTPKPRTAATVAPKDDKQQDATPAPAEKRREEAARTGQVAEVPRGAADTGVTDDATPVPAQKQREEAARTGQVADVPRGAADTGVTGGSSSSDQSALIGGAAALVAAGGAGFLVVRRRRATGA</sequence>
<evidence type="ECO:0000313" key="4">
    <source>
        <dbReference type="EMBL" id="SDE75137.1"/>
    </source>
</evidence>
<feature type="region of interest" description="Disordered" evidence="1">
    <location>
        <begin position="25"/>
        <end position="122"/>
    </location>
</feature>
<dbReference type="EMBL" id="FNAX01000003">
    <property type="protein sequence ID" value="SDE75137.1"/>
    <property type="molecule type" value="Genomic_DNA"/>
</dbReference>
<dbReference type="Proteomes" id="UP001432161">
    <property type="component" value="Chromosome"/>
</dbReference>
<keyword evidence="7" id="KW-1185">Reference proteome</keyword>
<reference evidence="5" key="2">
    <citation type="submission" date="2022-10" db="EMBL/GenBank/DDBJ databases">
        <title>The complete genomes of actinobacterial strains from the NBC collection.</title>
        <authorList>
            <person name="Joergensen T.S."/>
            <person name="Alvarez Arevalo M."/>
            <person name="Sterndorff E.B."/>
            <person name="Faurdal D."/>
            <person name="Vuksanovic O."/>
            <person name="Mourched A.-S."/>
            <person name="Charusanti P."/>
            <person name="Shaw S."/>
            <person name="Blin K."/>
            <person name="Weber T."/>
        </authorList>
    </citation>
    <scope>NUCLEOTIDE SEQUENCE</scope>
    <source>
        <strain evidence="5">NBC_00489</strain>
    </source>
</reference>
<proteinExistence type="predicted"/>
<evidence type="ECO:0000256" key="2">
    <source>
        <dbReference type="SAM" id="Phobius"/>
    </source>
</evidence>
<name>A0A1G7FH36_9ACTN</name>
<keyword evidence="2" id="KW-1133">Transmembrane helix</keyword>
<keyword evidence="2" id="KW-0812">Transmembrane</keyword>
<feature type="chain" id="PRO_5011729648" evidence="3">
    <location>
        <begin position="27"/>
        <end position="150"/>
    </location>
</feature>
<gene>
    <name evidence="5" type="ORF">OHN36_15395</name>
    <name evidence="4" type="ORF">SAMN05216260_103375</name>
</gene>
<protein>
    <submittedName>
        <fullName evidence="5">LPXTG cell wall anchor domain-containing protein</fullName>
    </submittedName>
    <submittedName>
        <fullName evidence="4">LPXTG-motif cell wall anchor domain-containing protein</fullName>
    </submittedName>
</protein>
<evidence type="ECO:0000313" key="6">
    <source>
        <dbReference type="Proteomes" id="UP000198614"/>
    </source>
</evidence>
<dbReference type="Proteomes" id="UP000198614">
    <property type="component" value="Unassembled WGS sequence"/>
</dbReference>
<reference evidence="4 6" key="1">
    <citation type="submission" date="2016-10" db="EMBL/GenBank/DDBJ databases">
        <authorList>
            <person name="de Groot N.N."/>
        </authorList>
    </citation>
    <scope>NUCLEOTIDE SEQUENCE [LARGE SCALE GENOMIC DNA]</scope>
    <source>
        <strain evidence="4 6">CGMCC 4.1859</strain>
    </source>
</reference>
<accession>A0A1G7FH36</accession>
<keyword evidence="2" id="KW-0472">Membrane</keyword>
<dbReference type="NCBIfam" id="TIGR01167">
    <property type="entry name" value="LPXTG_anchor"/>
    <property type="match status" value="1"/>
</dbReference>
<evidence type="ECO:0000256" key="1">
    <source>
        <dbReference type="SAM" id="MobiDB-lite"/>
    </source>
</evidence>
<keyword evidence="3" id="KW-0732">Signal</keyword>
<organism evidence="4 6">
    <name type="scientific">Streptomyces griseoaurantiacus</name>
    <dbReference type="NCBI Taxonomy" id="68213"/>
    <lineage>
        <taxon>Bacteria</taxon>
        <taxon>Bacillati</taxon>
        <taxon>Actinomycetota</taxon>
        <taxon>Actinomycetes</taxon>
        <taxon>Kitasatosporales</taxon>
        <taxon>Streptomycetaceae</taxon>
        <taxon>Streptomyces</taxon>
        <taxon>Streptomyces aurantiacus group</taxon>
    </lineage>
</organism>
<evidence type="ECO:0000256" key="3">
    <source>
        <dbReference type="SAM" id="SignalP"/>
    </source>
</evidence>
<dbReference type="OrthoDB" id="4339068at2"/>
<feature type="signal peptide" evidence="3">
    <location>
        <begin position="1"/>
        <end position="26"/>
    </location>
</feature>
<feature type="transmembrane region" description="Helical" evidence="2">
    <location>
        <begin position="123"/>
        <end position="142"/>
    </location>
</feature>
<evidence type="ECO:0000313" key="7">
    <source>
        <dbReference type="Proteomes" id="UP001432161"/>
    </source>
</evidence>